<proteinExistence type="predicted"/>
<accession>A0ABD0UU71</accession>
<organism evidence="1 2">
    <name type="scientific">Dendrobium thyrsiflorum</name>
    <name type="common">Pinecone-like raceme dendrobium</name>
    <name type="synonym">Orchid</name>
    <dbReference type="NCBI Taxonomy" id="117978"/>
    <lineage>
        <taxon>Eukaryota</taxon>
        <taxon>Viridiplantae</taxon>
        <taxon>Streptophyta</taxon>
        <taxon>Embryophyta</taxon>
        <taxon>Tracheophyta</taxon>
        <taxon>Spermatophyta</taxon>
        <taxon>Magnoliopsida</taxon>
        <taxon>Liliopsida</taxon>
        <taxon>Asparagales</taxon>
        <taxon>Orchidaceae</taxon>
        <taxon>Epidendroideae</taxon>
        <taxon>Malaxideae</taxon>
        <taxon>Dendrobiinae</taxon>
        <taxon>Dendrobium</taxon>
    </lineage>
</organism>
<gene>
    <name evidence="1" type="ORF">M5K25_013609</name>
</gene>
<keyword evidence="2" id="KW-1185">Reference proteome</keyword>
<comment type="caution">
    <text evidence="1">The sequence shown here is derived from an EMBL/GenBank/DDBJ whole genome shotgun (WGS) entry which is preliminary data.</text>
</comment>
<sequence length="120" mass="13545">MTNCIYVNIVNKSHGVLISCMCRRLASYAYLSLMEMLLRFAEVASLKLPQGDNYENLEKYLIPSLECLTCICGSKYINNDPAAFFAFIYYISCDDWSVYIDCTLELHGGKSKSGLLKSVL</sequence>
<reference evidence="1 2" key="1">
    <citation type="journal article" date="2024" name="Plant Biotechnol. J.">
        <title>Dendrobium thyrsiflorum genome and its molecular insights into genes involved in important horticultural traits.</title>
        <authorList>
            <person name="Chen B."/>
            <person name="Wang J.Y."/>
            <person name="Zheng P.J."/>
            <person name="Li K.L."/>
            <person name="Liang Y.M."/>
            <person name="Chen X.F."/>
            <person name="Zhang C."/>
            <person name="Zhao X."/>
            <person name="He X."/>
            <person name="Zhang G.Q."/>
            <person name="Liu Z.J."/>
            <person name="Xu Q."/>
        </authorList>
    </citation>
    <scope>NUCLEOTIDE SEQUENCE [LARGE SCALE GENOMIC DNA]</scope>
    <source>
        <strain evidence="1">GZMU011</strain>
    </source>
</reference>
<dbReference type="Proteomes" id="UP001552299">
    <property type="component" value="Unassembled WGS sequence"/>
</dbReference>
<dbReference type="AlphaFoldDB" id="A0ABD0UU71"/>
<name>A0ABD0UU71_DENTH</name>
<protein>
    <submittedName>
        <fullName evidence="1">Uncharacterized protein</fullName>
    </submittedName>
</protein>
<dbReference type="EMBL" id="JANQDX010000011">
    <property type="protein sequence ID" value="KAL0916125.1"/>
    <property type="molecule type" value="Genomic_DNA"/>
</dbReference>
<evidence type="ECO:0000313" key="1">
    <source>
        <dbReference type="EMBL" id="KAL0916125.1"/>
    </source>
</evidence>
<evidence type="ECO:0000313" key="2">
    <source>
        <dbReference type="Proteomes" id="UP001552299"/>
    </source>
</evidence>